<dbReference type="AlphaFoldDB" id="A0A6M1T0H8"/>
<dbReference type="NCBIfam" id="NF046043">
    <property type="entry name" value="rep_init_NGO0469"/>
    <property type="match status" value="1"/>
</dbReference>
<organism evidence="1 2">
    <name type="scientific">Halalkalibaculum roseum</name>
    <dbReference type="NCBI Taxonomy" id="2709311"/>
    <lineage>
        <taxon>Bacteria</taxon>
        <taxon>Pseudomonadati</taxon>
        <taxon>Balneolota</taxon>
        <taxon>Balneolia</taxon>
        <taxon>Balneolales</taxon>
        <taxon>Balneolaceae</taxon>
        <taxon>Halalkalibaculum</taxon>
    </lineage>
</organism>
<dbReference type="EMBL" id="JAALLT010000001">
    <property type="protein sequence ID" value="NGP75595.1"/>
    <property type="molecule type" value="Genomic_DNA"/>
</dbReference>
<name>A0A6M1T0H8_9BACT</name>
<sequence>MSLVIQLESKQKELAPTGLQPAAAVDVIDLGVQDTPFGEKHQVSIIFELEATSRDGEHFILSKRYSKSLHPKSNLRADLDRWRGQPFSDEDLQEGFDLNKIVGQPCMLYLEKRDNFIAIESILPTDPERVHRPTGQYTRVKDR</sequence>
<protein>
    <submittedName>
        <fullName evidence="1">Uncharacterized protein</fullName>
    </submittedName>
</protein>
<dbReference type="Proteomes" id="UP000473278">
    <property type="component" value="Unassembled WGS sequence"/>
</dbReference>
<keyword evidence="2" id="KW-1185">Reference proteome</keyword>
<dbReference type="InterPro" id="IPR059222">
    <property type="entry name" value="NGO0469-like"/>
</dbReference>
<gene>
    <name evidence="1" type="ORF">G3570_03055</name>
</gene>
<reference evidence="1 2" key="1">
    <citation type="submission" date="2020-02" db="EMBL/GenBank/DDBJ databases">
        <title>Balneolaceae bacterium YR4-1, complete genome.</title>
        <authorList>
            <person name="Li Y."/>
            <person name="Wu S."/>
        </authorList>
    </citation>
    <scope>NUCLEOTIDE SEQUENCE [LARGE SCALE GENOMIC DNA]</scope>
    <source>
        <strain evidence="1 2">YR4-1</strain>
    </source>
</reference>
<accession>A0A6M1T0H8</accession>
<proteinExistence type="predicted"/>
<evidence type="ECO:0000313" key="2">
    <source>
        <dbReference type="Proteomes" id="UP000473278"/>
    </source>
</evidence>
<dbReference type="RefSeq" id="WP_165139034.1">
    <property type="nucleotide sequence ID" value="NZ_JAALLT010000001.1"/>
</dbReference>
<comment type="caution">
    <text evidence="1">The sequence shown here is derived from an EMBL/GenBank/DDBJ whole genome shotgun (WGS) entry which is preliminary data.</text>
</comment>
<evidence type="ECO:0000313" key="1">
    <source>
        <dbReference type="EMBL" id="NGP75595.1"/>
    </source>
</evidence>